<proteinExistence type="predicted"/>
<dbReference type="OrthoDB" id="1263498at2"/>
<comment type="caution">
    <text evidence="1">The sequence shown here is derived from an EMBL/GenBank/DDBJ whole genome shotgun (WGS) entry which is preliminary data.</text>
</comment>
<protein>
    <submittedName>
        <fullName evidence="1">Uncharacterized protein</fullName>
    </submittedName>
</protein>
<gene>
    <name evidence="1" type="ORF">FJA49_04285</name>
</gene>
<reference evidence="1 2" key="1">
    <citation type="submission" date="2019-06" db="EMBL/GenBank/DDBJ databases">
        <title>Flavobacterium sp. MaA-Y11 from geoumgang.</title>
        <authorList>
            <person name="Jeong S."/>
        </authorList>
    </citation>
    <scope>NUCLEOTIDE SEQUENCE [LARGE SCALE GENOMIC DNA]</scope>
    <source>
        <strain evidence="1 2">MaA-Y11</strain>
    </source>
</reference>
<organism evidence="1 2">
    <name type="scientific">Flavobacterium microcysteis</name>
    <dbReference type="NCBI Taxonomy" id="2596891"/>
    <lineage>
        <taxon>Bacteria</taxon>
        <taxon>Pseudomonadati</taxon>
        <taxon>Bacteroidota</taxon>
        <taxon>Flavobacteriia</taxon>
        <taxon>Flavobacteriales</taxon>
        <taxon>Flavobacteriaceae</taxon>
        <taxon>Flavobacterium</taxon>
    </lineage>
</organism>
<reference evidence="1 2" key="2">
    <citation type="submission" date="2019-06" db="EMBL/GenBank/DDBJ databases">
        <authorList>
            <person name="Seo Y."/>
        </authorList>
    </citation>
    <scope>NUCLEOTIDE SEQUENCE [LARGE SCALE GENOMIC DNA]</scope>
    <source>
        <strain evidence="1 2">MaA-Y11</strain>
    </source>
</reference>
<keyword evidence="2" id="KW-1185">Reference proteome</keyword>
<dbReference type="RefSeq" id="WP_139999213.1">
    <property type="nucleotide sequence ID" value="NZ_VFJE01000051.1"/>
</dbReference>
<dbReference type="AlphaFoldDB" id="A0A501QFG5"/>
<sequence length="78" mass="9189">MPREKLTEEDLLKAGIGYSLIADTKYFSVKEIKNVFPNMKFNIDNIRDHPEIGRCVRVVDIEPMTDFDISIRKFNRKK</sequence>
<evidence type="ECO:0000313" key="1">
    <source>
        <dbReference type="EMBL" id="TPD71124.1"/>
    </source>
</evidence>
<accession>A0A501QFG5</accession>
<name>A0A501QFG5_9FLAO</name>
<dbReference type="Proteomes" id="UP000319175">
    <property type="component" value="Unassembled WGS sequence"/>
</dbReference>
<dbReference type="EMBL" id="VFJE01000051">
    <property type="protein sequence ID" value="TPD71124.1"/>
    <property type="molecule type" value="Genomic_DNA"/>
</dbReference>
<evidence type="ECO:0000313" key="2">
    <source>
        <dbReference type="Proteomes" id="UP000319175"/>
    </source>
</evidence>